<name>A0A7S2C117_9STRA</name>
<reference evidence="2" key="1">
    <citation type="submission" date="2021-01" db="EMBL/GenBank/DDBJ databases">
        <authorList>
            <person name="Corre E."/>
            <person name="Pelletier E."/>
            <person name="Niang G."/>
            <person name="Scheremetjew M."/>
            <person name="Finn R."/>
            <person name="Kale V."/>
            <person name="Holt S."/>
            <person name="Cochrane G."/>
            <person name="Meng A."/>
            <person name="Brown T."/>
            <person name="Cohen L."/>
        </authorList>
    </citation>
    <scope>NUCLEOTIDE SEQUENCE</scope>
    <source>
        <strain evidence="2">CCMP1381</strain>
    </source>
</reference>
<feature type="region of interest" description="Disordered" evidence="1">
    <location>
        <begin position="204"/>
        <end position="228"/>
    </location>
</feature>
<dbReference type="EMBL" id="HBGS01022390">
    <property type="protein sequence ID" value="CAD9412272.1"/>
    <property type="molecule type" value="Transcribed_RNA"/>
</dbReference>
<feature type="compositionally biased region" description="Polar residues" evidence="1">
    <location>
        <begin position="341"/>
        <end position="350"/>
    </location>
</feature>
<feature type="region of interest" description="Disordered" evidence="1">
    <location>
        <begin position="242"/>
        <end position="297"/>
    </location>
</feature>
<feature type="region of interest" description="Disordered" evidence="1">
    <location>
        <begin position="328"/>
        <end position="350"/>
    </location>
</feature>
<organism evidence="2">
    <name type="scientific">Octactis speculum</name>
    <dbReference type="NCBI Taxonomy" id="3111310"/>
    <lineage>
        <taxon>Eukaryota</taxon>
        <taxon>Sar</taxon>
        <taxon>Stramenopiles</taxon>
        <taxon>Ochrophyta</taxon>
        <taxon>Dictyochophyceae</taxon>
        <taxon>Dictyochales</taxon>
        <taxon>Dictyochaceae</taxon>
        <taxon>Octactis</taxon>
    </lineage>
</organism>
<feature type="compositionally biased region" description="Polar residues" evidence="1">
    <location>
        <begin position="258"/>
        <end position="269"/>
    </location>
</feature>
<evidence type="ECO:0008006" key="3">
    <source>
        <dbReference type="Google" id="ProtNLM"/>
    </source>
</evidence>
<accession>A0A7S2C117</accession>
<evidence type="ECO:0000256" key="1">
    <source>
        <dbReference type="SAM" id="MobiDB-lite"/>
    </source>
</evidence>
<sequence length="687" mass="74569">MFKILTSENEGLHREVLVQGNATTSVMEDCELVLASTWAPLFAVNVEGLINVWSRGMVSVTGLQKATGLRIEELSLTKEAKVDVINVLRQILHGAMTTVDFKMVFNEDTGSSVSLVMTAVARRDVNRDVIGIYCSGHQINKYAQAPAADIMASLPWGSTTKTETSQLRIARPHSHSSRTYKLALEGEEASVEGEKACLEAEACLEGEETPLEGEEECLEGEEEHLEREEACLQGNEVGFSRPIARPIARRPSSERSRYTSTDRPNSTTSNDDENQADSVSSHIQSLDRAHSSRTHSSQRHCGELAQFVCIAVEDEASSIGIELCNENPSPENAREVKPLPSHSTSRPVSALSASSGMDWIRSWSRSSSEPPSKMHGLPKRAATVDEADMLGKNFGTSSDPAEGDDRPILQFCQQRGITILSVEDGEEPPTNHLKLISHVDVTGQHSMLQSKTLLKPGAQHSGQLYGHAYDQRNVDDASESSGTKSRLDSLKMMLSGRWSNSNSAMSNDLPVLNERAVVADGVDVLKDLSVTSSDPAEEDGEEPPENHLKLISHVDATGQQHSISRSKIILKPGAQHCGQLYGHAYDQRNVDDSSESSGTKSRPDSLEMMLGGDDNRSLDLRNSGSVMSNDLSVLNDCGNREWNGSISGDSQSSLGDSPTPNCLPLTLDSLEVASNSFLLIKPLAQRG</sequence>
<dbReference type="AlphaFoldDB" id="A0A7S2C117"/>
<protein>
    <recommendedName>
        <fullName evidence="3">PAS domain-containing protein</fullName>
    </recommendedName>
</protein>
<feature type="region of interest" description="Disordered" evidence="1">
    <location>
        <begin position="586"/>
        <end position="617"/>
    </location>
</feature>
<feature type="compositionally biased region" description="Acidic residues" evidence="1">
    <location>
        <begin position="204"/>
        <end position="223"/>
    </location>
</feature>
<proteinExistence type="predicted"/>
<gene>
    <name evidence="2" type="ORF">DSPE1174_LOCUS11381</name>
</gene>
<evidence type="ECO:0000313" key="2">
    <source>
        <dbReference type="EMBL" id="CAD9412272.1"/>
    </source>
</evidence>